<evidence type="ECO:0000256" key="1">
    <source>
        <dbReference type="ARBA" id="ARBA00001946"/>
    </source>
</evidence>
<keyword evidence="6" id="KW-0414">Isoprene biosynthesis</keyword>
<dbReference type="PROSITE" id="PS00723">
    <property type="entry name" value="POLYPRENYL_SYNTHASE_1"/>
    <property type="match status" value="1"/>
</dbReference>
<dbReference type="PANTHER" id="PTHR43281:SF1">
    <property type="entry name" value="FARNESYL DIPHOSPHATE SYNTHASE"/>
    <property type="match status" value="1"/>
</dbReference>
<keyword evidence="9" id="KW-1185">Reference proteome</keyword>
<dbReference type="Pfam" id="PF00348">
    <property type="entry name" value="polyprenyl_synt"/>
    <property type="match status" value="1"/>
</dbReference>
<evidence type="ECO:0000256" key="6">
    <source>
        <dbReference type="ARBA" id="ARBA00023229"/>
    </source>
</evidence>
<dbReference type="SUPFAM" id="SSF48576">
    <property type="entry name" value="Terpenoid synthases"/>
    <property type="match status" value="1"/>
</dbReference>
<keyword evidence="3 7" id="KW-0808">Transferase</keyword>
<sequence>MTNLVRRPTQFRDFALAIKDAVDRELGQWLAPRVARATKLGRSSAAVTDAIAQFATRGGKRVRAVLLAAAYEGYAPTVAGAPPPSALDILPALLSVELLHAYLLMHDDWMDEDEVRRGGPTVHAMLRDHFGSLRRGEIGAILAGDLTASYALEALVETRTSPDRLAESLKEFARIEVDVVLGQTLDVYQDEDVDAVHDLKTNSYTVRGPLLLGAILAGASPMQRAELEAFAWPLGIAFQLRDDLLGTFGDPKKTGKSSANDLRQGKRTALVHELLAGDSHRDAESKSEDRAIIERVLGVADASADDVARVVDRFISSGAKLRVEERLRTLLEDAHARLAKMDLEPNARTILAGAVSALGEREQ</sequence>
<evidence type="ECO:0000256" key="3">
    <source>
        <dbReference type="ARBA" id="ARBA00022679"/>
    </source>
</evidence>
<dbReference type="Proteomes" id="UP001370348">
    <property type="component" value="Chromosome"/>
</dbReference>
<dbReference type="PANTHER" id="PTHR43281">
    <property type="entry name" value="FARNESYL DIPHOSPHATE SYNTHASE"/>
    <property type="match status" value="1"/>
</dbReference>
<dbReference type="RefSeq" id="WP_394829515.1">
    <property type="nucleotide sequence ID" value="NZ_CP089984.1"/>
</dbReference>
<keyword evidence="5" id="KW-0460">Magnesium</keyword>
<comment type="similarity">
    <text evidence="2 7">Belongs to the FPP/GGPP synthase family.</text>
</comment>
<dbReference type="EMBL" id="CP089984">
    <property type="protein sequence ID" value="WXB19916.1"/>
    <property type="molecule type" value="Genomic_DNA"/>
</dbReference>
<dbReference type="InterPro" id="IPR033749">
    <property type="entry name" value="Polyprenyl_synt_CS"/>
</dbReference>
<reference evidence="8 9" key="1">
    <citation type="submission" date="2021-12" db="EMBL/GenBank/DDBJ databases">
        <title>Discovery of the Pendulisporaceae a myxobacterial family with distinct sporulation behavior and unique specialized metabolism.</title>
        <authorList>
            <person name="Garcia R."/>
            <person name="Popoff A."/>
            <person name="Bader C.D."/>
            <person name="Loehr J."/>
            <person name="Walesch S."/>
            <person name="Walt C."/>
            <person name="Boldt J."/>
            <person name="Bunk B."/>
            <person name="Haeckl F.J.F.P.J."/>
            <person name="Gunesch A.P."/>
            <person name="Birkelbach J."/>
            <person name="Nuebel U."/>
            <person name="Pietschmann T."/>
            <person name="Bach T."/>
            <person name="Mueller R."/>
        </authorList>
    </citation>
    <scope>NUCLEOTIDE SEQUENCE [LARGE SCALE GENOMIC DNA]</scope>
    <source>
        <strain evidence="8 9">MSr11954</strain>
    </source>
</reference>
<evidence type="ECO:0000256" key="7">
    <source>
        <dbReference type="RuleBase" id="RU004466"/>
    </source>
</evidence>
<comment type="cofactor">
    <cofactor evidence="1">
        <name>Mg(2+)</name>
        <dbReference type="ChEBI" id="CHEBI:18420"/>
    </cofactor>
</comment>
<dbReference type="CDD" id="cd00685">
    <property type="entry name" value="Trans_IPPS_HT"/>
    <property type="match status" value="1"/>
</dbReference>
<dbReference type="PROSITE" id="PS00444">
    <property type="entry name" value="POLYPRENYL_SYNTHASE_2"/>
    <property type="match status" value="1"/>
</dbReference>
<keyword evidence="4" id="KW-0479">Metal-binding</keyword>
<evidence type="ECO:0000256" key="2">
    <source>
        <dbReference type="ARBA" id="ARBA00006706"/>
    </source>
</evidence>
<evidence type="ECO:0000256" key="4">
    <source>
        <dbReference type="ARBA" id="ARBA00022723"/>
    </source>
</evidence>
<name>A0ABZ2MBQ1_9BACT</name>
<gene>
    <name evidence="8" type="ORF">LZC94_22170</name>
</gene>
<evidence type="ECO:0000313" key="8">
    <source>
        <dbReference type="EMBL" id="WXB19916.1"/>
    </source>
</evidence>
<dbReference type="InterPro" id="IPR000092">
    <property type="entry name" value="Polyprenyl_synt"/>
</dbReference>
<dbReference type="InterPro" id="IPR008949">
    <property type="entry name" value="Isoprenoid_synthase_dom_sf"/>
</dbReference>
<evidence type="ECO:0000256" key="5">
    <source>
        <dbReference type="ARBA" id="ARBA00022842"/>
    </source>
</evidence>
<protein>
    <submittedName>
        <fullName evidence="8">Polyprenyl synthetase family protein</fullName>
    </submittedName>
</protein>
<evidence type="ECO:0000313" key="9">
    <source>
        <dbReference type="Proteomes" id="UP001370348"/>
    </source>
</evidence>
<organism evidence="8 9">
    <name type="scientific">Pendulispora albinea</name>
    <dbReference type="NCBI Taxonomy" id="2741071"/>
    <lineage>
        <taxon>Bacteria</taxon>
        <taxon>Pseudomonadati</taxon>
        <taxon>Myxococcota</taxon>
        <taxon>Myxococcia</taxon>
        <taxon>Myxococcales</taxon>
        <taxon>Sorangiineae</taxon>
        <taxon>Pendulisporaceae</taxon>
        <taxon>Pendulispora</taxon>
    </lineage>
</organism>
<dbReference type="Gene3D" id="1.10.600.10">
    <property type="entry name" value="Farnesyl Diphosphate Synthase"/>
    <property type="match status" value="1"/>
</dbReference>
<accession>A0ABZ2MBQ1</accession>
<dbReference type="SFLD" id="SFLDS00005">
    <property type="entry name" value="Isoprenoid_Synthase_Type_I"/>
    <property type="match status" value="1"/>
</dbReference>
<proteinExistence type="inferred from homology"/>